<protein>
    <submittedName>
        <fullName evidence="2">Uncharacterized protein</fullName>
    </submittedName>
</protein>
<name>A0A1Q5UJP2_9EURO</name>
<feature type="region of interest" description="Disordered" evidence="1">
    <location>
        <begin position="1"/>
        <end position="27"/>
    </location>
</feature>
<feature type="region of interest" description="Disordered" evidence="1">
    <location>
        <begin position="181"/>
        <end position="222"/>
    </location>
</feature>
<keyword evidence="3" id="KW-1185">Reference proteome</keyword>
<evidence type="ECO:0000256" key="1">
    <source>
        <dbReference type="SAM" id="MobiDB-lite"/>
    </source>
</evidence>
<accession>A0A1Q5UJP2</accession>
<evidence type="ECO:0000313" key="3">
    <source>
        <dbReference type="Proteomes" id="UP000186955"/>
    </source>
</evidence>
<sequence length="250" mass="27342">MTAQYRTRGSRISRSSRSNTAPIVSGDVTPIENKSRLSYIAPESSSSFMFSRRARAFRTYFIQQLDDYQLFTSFSNRSFSAAPTIINPPITPSNASPLPTPTDDIRSETTPYPDNNSSPPYTSFREETGLQIPALCNQWQQACRRAIGLWENAKHTASVSRVQPLIQLGSKYLESMLTPQNATGEQSITSARSAKDTSLATNASSGSTVQTQKLHTTSSNQTTDAAVHTAELRGSCMAVVIGLVAGIMWF</sequence>
<dbReference type="AlphaFoldDB" id="A0A1Q5UJP2"/>
<feature type="compositionally biased region" description="Polar residues" evidence="1">
    <location>
        <begin position="108"/>
        <end position="121"/>
    </location>
</feature>
<gene>
    <name evidence="2" type="ORF">PENSUB_1742</name>
</gene>
<proteinExistence type="predicted"/>
<dbReference type="EMBL" id="MNBE01000183">
    <property type="protein sequence ID" value="OKP12649.1"/>
    <property type="molecule type" value="Genomic_DNA"/>
</dbReference>
<dbReference type="Proteomes" id="UP000186955">
    <property type="component" value="Unassembled WGS sequence"/>
</dbReference>
<feature type="compositionally biased region" description="Low complexity" evidence="1">
    <location>
        <begin position="1"/>
        <end position="18"/>
    </location>
</feature>
<feature type="region of interest" description="Disordered" evidence="1">
    <location>
        <begin position="85"/>
        <end position="122"/>
    </location>
</feature>
<comment type="caution">
    <text evidence="2">The sequence shown here is derived from an EMBL/GenBank/DDBJ whole genome shotgun (WGS) entry which is preliminary data.</text>
</comment>
<reference evidence="2 3" key="1">
    <citation type="submission" date="2016-10" db="EMBL/GenBank/DDBJ databases">
        <title>Genome sequence of the ascomycete fungus Penicillium subrubescens.</title>
        <authorList>
            <person name="De Vries R.P."/>
            <person name="Peng M."/>
            <person name="Dilokpimol A."/>
            <person name="Hilden K."/>
            <person name="Makela M.R."/>
            <person name="Grigoriev I."/>
            <person name="Riley R."/>
            <person name="Granchi Z."/>
        </authorList>
    </citation>
    <scope>NUCLEOTIDE SEQUENCE [LARGE SCALE GENOMIC DNA]</scope>
    <source>
        <strain evidence="2 3">CBS 132785</strain>
    </source>
</reference>
<feature type="compositionally biased region" description="Low complexity" evidence="1">
    <location>
        <begin position="85"/>
        <end position="97"/>
    </location>
</feature>
<organism evidence="2 3">
    <name type="scientific">Penicillium subrubescens</name>
    <dbReference type="NCBI Taxonomy" id="1316194"/>
    <lineage>
        <taxon>Eukaryota</taxon>
        <taxon>Fungi</taxon>
        <taxon>Dikarya</taxon>
        <taxon>Ascomycota</taxon>
        <taxon>Pezizomycotina</taxon>
        <taxon>Eurotiomycetes</taxon>
        <taxon>Eurotiomycetidae</taxon>
        <taxon>Eurotiales</taxon>
        <taxon>Aspergillaceae</taxon>
        <taxon>Penicillium</taxon>
    </lineage>
</organism>
<evidence type="ECO:0000313" key="2">
    <source>
        <dbReference type="EMBL" id="OKP12649.1"/>
    </source>
</evidence>